<dbReference type="eggNOG" id="KOG0059">
    <property type="taxonomic scope" value="Eukaryota"/>
</dbReference>
<dbReference type="InterPro" id="IPR026082">
    <property type="entry name" value="ABCA"/>
</dbReference>
<dbReference type="SMART" id="SM00382">
    <property type="entry name" value="AAA"/>
    <property type="match status" value="1"/>
</dbReference>
<dbReference type="OrthoDB" id="8061355at2759"/>
<feature type="transmembrane region" description="Helical" evidence="9">
    <location>
        <begin position="240"/>
        <end position="262"/>
    </location>
</feature>
<dbReference type="FunFam" id="3.40.50.300:FF:000335">
    <property type="entry name" value="ATP binding cassette subfamily A member 5"/>
    <property type="match status" value="1"/>
</dbReference>
<dbReference type="PANTHER" id="PTHR19229">
    <property type="entry name" value="ATP-BINDING CASSETTE TRANSPORTER SUBFAMILY A ABCA"/>
    <property type="match status" value="1"/>
</dbReference>
<dbReference type="PROSITE" id="PS50893">
    <property type="entry name" value="ABC_TRANSPORTER_2"/>
    <property type="match status" value="1"/>
</dbReference>
<dbReference type="STRING" id="461836.A0A0L0DKH0"/>
<dbReference type="InterPro" id="IPR027417">
    <property type="entry name" value="P-loop_NTPase"/>
</dbReference>
<dbReference type="GO" id="GO:0016020">
    <property type="term" value="C:membrane"/>
    <property type="evidence" value="ECO:0007669"/>
    <property type="project" value="UniProtKB-SubCell"/>
</dbReference>
<keyword evidence="4 9" id="KW-0812">Transmembrane</keyword>
<dbReference type="CDD" id="cd03263">
    <property type="entry name" value="ABC_subfamily_A"/>
    <property type="match status" value="1"/>
</dbReference>
<dbReference type="Pfam" id="PF00005">
    <property type="entry name" value="ABC_tran"/>
    <property type="match status" value="1"/>
</dbReference>
<keyword evidence="8 9" id="KW-0472">Membrane</keyword>
<evidence type="ECO:0000256" key="1">
    <source>
        <dbReference type="ARBA" id="ARBA00004141"/>
    </source>
</evidence>
<evidence type="ECO:0000256" key="3">
    <source>
        <dbReference type="ARBA" id="ARBA00022448"/>
    </source>
</evidence>
<feature type="domain" description="ABC transporter" evidence="10">
    <location>
        <begin position="550"/>
        <end position="788"/>
    </location>
</feature>
<reference evidence="11 12" key="1">
    <citation type="submission" date="2010-05" db="EMBL/GenBank/DDBJ databases">
        <title>The Genome Sequence of Thecamonas trahens ATCC 50062.</title>
        <authorList>
            <consortium name="The Broad Institute Genome Sequencing Platform"/>
            <person name="Russ C."/>
            <person name="Cuomo C."/>
            <person name="Shea T."/>
            <person name="Young S.K."/>
            <person name="Zeng Q."/>
            <person name="Koehrsen M."/>
            <person name="Haas B."/>
            <person name="Borodovsky M."/>
            <person name="Guigo R."/>
            <person name="Alvarado L."/>
            <person name="Berlin A."/>
            <person name="Bochicchio J."/>
            <person name="Borenstein D."/>
            <person name="Chapman S."/>
            <person name="Chen Z."/>
            <person name="Freedman E."/>
            <person name="Gellesch M."/>
            <person name="Goldberg J."/>
            <person name="Griggs A."/>
            <person name="Gujja S."/>
            <person name="Heilman E."/>
            <person name="Heiman D."/>
            <person name="Hepburn T."/>
            <person name="Howarth C."/>
            <person name="Jen D."/>
            <person name="Larson L."/>
            <person name="Mehta T."/>
            <person name="Park D."/>
            <person name="Pearson M."/>
            <person name="Roberts A."/>
            <person name="Saif S."/>
            <person name="Shenoy N."/>
            <person name="Sisk P."/>
            <person name="Stolte C."/>
            <person name="Sykes S."/>
            <person name="Thomson T."/>
            <person name="Walk T."/>
            <person name="White J."/>
            <person name="Yandava C."/>
            <person name="Burger G."/>
            <person name="Gray M.W."/>
            <person name="Holland P.W.H."/>
            <person name="King N."/>
            <person name="Lang F.B.F."/>
            <person name="Roger A.J."/>
            <person name="Ruiz-Trillo I."/>
            <person name="Lander E."/>
            <person name="Nusbaum C."/>
        </authorList>
    </citation>
    <scope>NUCLEOTIDE SEQUENCE [LARGE SCALE GENOMIC DNA]</scope>
    <source>
        <strain evidence="11 12">ATCC 50062</strain>
    </source>
</reference>
<evidence type="ECO:0000256" key="8">
    <source>
        <dbReference type="ARBA" id="ARBA00023136"/>
    </source>
</evidence>
<keyword evidence="5" id="KW-0547">Nucleotide-binding</keyword>
<feature type="transmembrane region" description="Helical" evidence="9">
    <location>
        <begin position="384"/>
        <end position="404"/>
    </location>
</feature>
<evidence type="ECO:0000313" key="11">
    <source>
        <dbReference type="EMBL" id="KNC52546.1"/>
    </source>
</evidence>
<feature type="transmembrane region" description="Helical" evidence="9">
    <location>
        <begin position="533"/>
        <end position="553"/>
    </location>
</feature>
<dbReference type="InterPro" id="IPR003439">
    <property type="entry name" value="ABC_transporter-like_ATP-bd"/>
</dbReference>
<dbReference type="OMA" id="YEMSARS"/>
<evidence type="ECO:0000256" key="5">
    <source>
        <dbReference type="ARBA" id="ARBA00022741"/>
    </source>
</evidence>
<keyword evidence="3" id="KW-0813">Transport</keyword>
<organism evidence="11 12">
    <name type="scientific">Thecamonas trahens ATCC 50062</name>
    <dbReference type="NCBI Taxonomy" id="461836"/>
    <lineage>
        <taxon>Eukaryota</taxon>
        <taxon>Apusozoa</taxon>
        <taxon>Apusomonadida</taxon>
        <taxon>Apusomonadidae</taxon>
        <taxon>Thecamonas</taxon>
    </lineage>
</organism>
<evidence type="ECO:0000256" key="4">
    <source>
        <dbReference type="ARBA" id="ARBA00022692"/>
    </source>
</evidence>
<name>A0A0L0DKH0_THETB</name>
<dbReference type="RefSeq" id="XP_013755337.1">
    <property type="nucleotide sequence ID" value="XM_013899883.1"/>
</dbReference>
<evidence type="ECO:0000256" key="2">
    <source>
        <dbReference type="ARBA" id="ARBA00008869"/>
    </source>
</evidence>
<proteinExistence type="inferred from homology"/>
<dbReference type="GO" id="GO:0016887">
    <property type="term" value="F:ATP hydrolysis activity"/>
    <property type="evidence" value="ECO:0007669"/>
    <property type="project" value="InterPro"/>
</dbReference>
<evidence type="ECO:0000256" key="6">
    <source>
        <dbReference type="ARBA" id="ARBA00022840"/>
    </source>
</evidence>
<evidence type="ECO:0000256" key="9">
    <source>
        <dbReference type="SAM" id="Phobius"/>
    </source>
</evidence>
<feature type="transmembrane region" description="Helical" evidence="9">
    <location>
        <begin position="351"/>
        <end position="378"/>
    </location>
</feature>
<dbReference type="InterPro" id="IPR013525">
    <property type="entry name" value="ABC2_TM"/>
</dbReference>
<sequence>MAQSGREQGAASVWRNGWVVKSAVQTWHLLRFKEVVLVRRRWLSSVVQLLPPIFLLSLLFILQHTVVPEAPSLNPPAVPFPSEFPSCSPRKGATCLDLVWGPESDPVAAGIVASFGVAEAKQRAFGSRDKLIDWVIAHPNTTSAAVYFNSTGEARVSIPSQPEKLARALRVEILTNSTTKAELWRPRILRLVQEQLMGAAVSANGSALTAGDLGKPYVLDCAWQEIPILATSPKTNAVQIGGASFVFTGIAFAMIAMMRGVVAERESGQRLMLKTMGVVDGAYWAAGYVVNGVLACVAALLTYVTGVAYRFTLFTQTNGGGLVLLLVCFGLATVPQAFFGSAMVGKSRTALIVGILNLVVGMNVVAVFASNSLIYLLWKSSVQAWGRALLLILLPPLSFTKVWVDMVNVTYGYADFGGGSRISARRFEWADMHRTTAAAKAFDADIDAPPIESIYMLLASAVVYAVATWYADQVFSTSLGLRRPFYFFERIELLESDADDVAREMRAAASMSSVLSLVGVVKVFQPSLMERVWLLRAVYMVTVGWMAAVVRCATGSSRQKSSSSGPVRAVDGLYLSVGEGELVALLGHNGAGKTTAMSIVTGGLRADSGVVRYSIDGVEYSVAAHGDEIHGLVSICRQADVLWDELSAAEHVALFCVLSGVDESEVASVVDDALARVSLGSKAHERAGTFSGGMKRRLSVVLALVGPARMVLLDEPTTGLDPLHRREVWEMIEEAKAEKSILLTTHSMEEADALGDRIAIVSAGRLMAIGDAMELKSRYGLGYHVKIMCAPEASDAIEAEIIRLGGEVHDAVAGSIAASVPRVNLVAVVARYLEERMESGSVVDFAVSHTTLEEVFLRTARLE</sequence>
<feature type="transmembrane region" description="Helical" evidence="9">
    <location>
        <begin position="321"/>
        <end position="339"/>
    </location>
</feature>
<keyword evidence="7 9" id="KW-1133">Transmembrane helix</keyword>
<feature type="transmembrane region" description="Helical" evidence="9">
    <location>
        <begin position="283"/>
        <end position="309"/>
    </location>
</feature>
<comment type="similarity">
    <text evidence="2">Belongs to the ABC transporter superfamily. ABCA family.</text>
</comment>
<dbReference type="Proteomes" id="UP000054408">
    <property type="component" value="Unassembled WGS sequence"/>
</dbReference>
<comment type="subcellular location">
    <subcellularLocation>
        <location evidence="1">Membrane</location>
        <topology evidence="1">Multi-pass membrane protein</topology>
    </subcellularLocation>
</comment>
<dbReference type="PROSITE" id="PS00211">
    <property type="entry name" value="ABC_TRANSPORTER_1"/>
    <property type="match status" value="1"/>
</dbReference>
<gene>
    <name evidence="11" type="ORF">AMSG_08112</name>
</gene>
<feature type="transmembrane region" description="Helical" evidence="9">
    <location>
        <begin position="454"/>
        <end position="471"/>
    </location>
</feature>
<dbReference type="GO" id="GO:0005524">
    <property type="term" value="F:ATP binding"/>
    <property type="evidence" value="ECO:0007669"/>
    <property type="project" value="UniProtKB-KW"/>
</dbReference>
<dbReference type="GO" id="GO:0140359">
    <property type="term" value="F:ABC-type transporter activity"/>
    <property type="evidence" value="ECO:0007669"/>
    <property type="project" value="InterPro"/>
</dbReference>
<dbReference type="SUPFAM" id="SSF52540">
    <property type="entry name" value="P-loop containing nucleoside triphosphate hydrolases"/>
    <property type="match status" value="1"/>
</dbReference>
<dbReference type="Gene3D" id="3.40.50.300">
    <property type="entry name" value="P-loop containing nucleotide triphosphate hydrolases"/>
    <property type="match status" value="1"/>
</dbReference>
<evidence type="ECO:0000259" key="10">
    <source>
        <dbReference type="PROSITE" id="PS50893"/>
    </source>
</evidence>
<protein>
    <submittedName>
        <fullName evidence="11">ATP-binding cassette transporter</fullName>
    </submittedName>
</protein>
<evidence type="ECO:0000256" key="7">
    <source>
        <dbReference type="ARBA" id="ARBA00022989"/>
    </source>
</evidence>
<dbReference type="InterPro" id="IPR003593">
    <property type="entry name" value="AAA+_ATPase"/>
</dbReference>
<dbReference type="InterPro" id="IPR017871">
    <property type="entry name" value="ABC_transporter-like_CS"/>
</dbReference>
<dbReference type="AlphaFoldDB" id="A0A0L0DKH0"/>
<accession>A0A0L0DKH0</accession>
<evidence type="ECO:0000313" key="12">
    <source>
        <dbReference type="Proteomes" id="UP000054408"/>
    </source>
</evidence>
<dbReference type="Pfam" id="PF12698">
    <property type="entry name" value="ABC2_membrane_3"/>
    <property type="match status" value="1"/>
</dbReference>
<keyword evidence="6 11" id="KW-0067">ATP-binding</keyword>
<dbReference type="EMBL" id="GL349473">
    <property type="protein sequence ID" value="KNC52546.1"/>
    <property type="molecule type" value="Genomic_DNA"/>
</dbReference>
<dbReference type="GeneID" id="25566876"/>
<keyword evidence="12" id="KW-1185">Reference proteome</keyword>